<name>A0AB73BWX3_9FUSO</name>
<gene>
    <name evidence="1" type="ORF">FUSO3_04380</name>
</gene>
<proteinExistence type="predicted"/>
<keyword evidence="1" id="KW-0547">Nucleotide-binding</keyword>
<sequence length="282" mass="32651">MLKICDENKESIKFRFLGSNEIGARELSKFLEATVSTFEKIVSNSEEETYIKLNISSVEKGGFLIVLTSIVTKIPKFFETVKNSKEVIATFKECLEIKEKLKDKKVQVKGDGLYKDGVKIQNYYYKPTIYIMQDPERRKEVDKAICNFGENLPSSRELNIETEMGNLEINTEIKDLIKTPLVIEEEKEVIEKDIYIRTVTIKIPNLEMSGQWTVKTDHDIKVNILDENFKKKVLQRKFAFSSGQKIKVKIEEIRITNGSKETIHYNIMEVLELEENTQSALF</sequence>
<dbReference type="Proteomes" id="UP000027473">
    <property type="component" value="Unassembled WGS sequence"/>
</dbReference>
<dbReference type="GO" id="GO:0005524">
    <property type="term" value="F:ATP binding"/>
    <property type="evidence" value="ECO:0007669"/>
    <property type="project" value="UniProtKB-KW"/>
</dbReference>
<dbReference type="EMBL" id="JAAC01000062">
    <property type="protein sequence ID" value="KDE63777.1"/>
    <property type="molecule type" value="Genomic_DNA"/>
</dbReference>
<comment type="caution">
    <text evidence="1">The sequence shown here is derived from an EMBL/GenBank/DDBJ whole genome shotgun (WGS) entry which is preliminary data.</text>
</comment>
<evidence type="ECO:0000313" key="1">
    <source>
        <dbReference type="EMBL" id="KDE63777.1"/>
    </source>
</evidence>
<evidence type="ECO:0000313" key="2">
    <source>
        <dbReference type="Proteomes" id="UP000027473"/>
    </source>
</evidence>
<keyword evidence="1" id="KW-0067">ATP-binding</keyword>
<accession>A0AB73BWX3</accession>
<protein>
    <submittedName>
        <fullName evidence="1">ABC transporter ATP-binding protein</fullName>
    </submittedName>
</protein>
<organism evidence="1 2">
    <name type="scientific">Fusobacterium necrophorum BL</name>
    <dbReference type="NCBI Taxonomy" id="1441732"/>
    <lineage>
        <taxon>Bacteria</taxon>
        <taxon>Fusobacteriati</taxon>
        <taxon>Fusobacteriota</taxon>
        <taxon>Fusobacteriia</taxon>
        <taxon>Fusobacteriales</taxon>
        <taxon>Fusobacteriaceae</taxon>
        <taxon>Fusobacterium</taxon>
    </lineage>
</organism>
<reference evidence="1 2" key="1">
    <citation type="submission" date="2014-01" db="EMBL/GenBank/DDBJ databases">
        <title>Comparative genomics of Fusobacterium necrophorum wild isolates.</title>
        <authorList>
            <person name="Kittichotirat W."/>
            <person name="Bumgarner R.E."/>
            <person name="Lawrence P."/>
        </authorList>
    </citation>
    <scope>NUCLEOTIDE SEQUENCE [LARGE SCALE GENOMIC DNA]</scope>
    <source>
        <strain evidence="1 2">BL</strain>
    </source>
</reference>
<dbReference type="RefSeq" id="WP_035932838.1">
    <property type="nucleotide sequence ID" value="NZ_JAAC01000062.1"/>
</dbReference>
<dbReference type="AlphaFoldDB" id="A0AB73BWX3"/>